<dbReference type="EMBL" id="NKYE01000005">
    <property type="protein sequence ID" value="OZM73282.1"/>
    <property type="molecule type" value="Genomic_DNA"/>
</dbReference>
<keyword evidence="2" id="KW-1185">Reference proteome</keyword>
<gene>
    <name evidence="1" type="ORF">CFN78_10515</name>
</gene>
<comment type="caution">
    <text evidence="1">The sequence shown here is derived from an EMBL/GenBank/DDBJ whole genome shotgun (WGS) entry which is preliminary data.</text>
</comment>
<reference evidence="1 2" key="1">
    <citation type="submission" date="2017-07" db="EMBL/GenBank/DDBJ databases">
        <title>Amycolatopsis antarcticus sp. nov., isolated from the surface of an Antarcticus brown macroalga.</title>
        <authorList>
            <person name="Wang J."/>
            <person name="Leiva S."/>
            <person name="Huang J."/>
            <person name="Huang Y."/>
        </authorList>
    </citation>
    <scope>NUCLEOTIDE SEQUENCE [LARGE SCALE GENOMIC DNA]</scope>
    <source>
        <strain evidence="1 2">AU-G6</strain>
    </source>
</reference>
<dbReference type="SUPFAM" id="SSF160582">
    <property type="entry name" value="MbtH-like"/>
    <property type="match status" value="1"/>
</dbReference>
<name>A0A263D472_9PSEU</name>
<dbReference type="AlphaFoldDB" id="A0A263D472"/>
<dbReference type="RefSeq" id="WP_094862537.1">
    <property type="nucleotide sequence ID" value="NZ_NKYE01000005.1"/>
</dbReference>
<accession>A0A263D472</accession>
<evidence type="ECO:0000313" key="1">
    <source>
        <dbReference type="EMBL" id="OZM73282.1"/>
    </source>
</evidence>
<dbReference type="InterPro" id="IPR038020">
    <property type="entry name" value="MbtH-like_sf"/>
</dbReference>
<organism evidence="1 2">
    <name type="scientific">Amycolatopsis antarctica</name>
    <dbReference type="NCBI Taxonomy" id="1854586"/>
    <lineage>
        <taxon>Bacteria</taxon>
        <taxon>Bacillati</taxon>
        <taxon>Actinomycetota</taxon>
        <taxon>Actinomycetes</taxon>
        <taxon>Pseudonocardiales</taxon>
        <taxon>Pseudonocardiaceae</taxon>
        <taxon>Amycolatopsis</taxon>
    </lineage>
</organism>
<dbReference type="Proteomes" id="UP000242444">
    <property type="component" value="Unassembled WGS sequence"/>
</dbReference>
<evidence type="ECO:0000313" key="2">
    <source>
        <dbReference type="Proteomes" id="UP000242444"/>
    </source>
</evidence>
<sequence length="65" mass="7150">MSNPFDDRTDSFAMLENWLPRLVALLDDHATVFAPPAQEDCLPCVNESSTDLRPGSLVESVGTRT</sequence>
<dbReference type="InParanoid" id="A0A263D472"/>
<protein>
    <submittedName>
        <fullName evidence="1">MbtH family protein</fullName>
    </submittedName>
</protein>
<proteinExistence type="predicted"/>